<evidence type="ECO:0000313" key="1">
    <source>
        <dbReference type="EMBL" id="RDH19987.1"/>
    </source>
</evidence>
<proteinExistence type="predicted"/>
<accession>A0A370BWW4</accession>
<reference evidence="1 2" key="1">
    <citation type="submission" date="2018-07" db="EMBL/GenBank/DDBJ databases">
        <title>Section-level genome sequencing of Aspergillus section Nigri to investigate inter- and intra-species variation.</title>
        <authorList>
            <consortium name="DOE Joint Genome Institute"/>
            <person name="Vesth T.C."/>
            <person name="Nybo J.L."/>
            <person name="Theobald S."/>
            <person name="Frisvad J.C."/>
            <person name="Larsen T.O."/>
            <person name="Nielsen K.F."/>
            <person name="Hoof J.B."/>
            <person name="Brandl J."/>
            <person name="Salamov A."/>
            <person name="Riley R."/>
            <person name="Gladden J.M."/>
            <person name="Phatale P."/>
            <person name="Nielsen M.T."/>
            <person name="Lyhne E.K."/>
            <person name="Kogle M.E."/>
            <person name="Strasser K."/>
            <person name="McDonnell E."/>
            <person name="Barry K."/>
            <person name="Clum A."/>
            <person name="Chen C."/>
            <person name="Nolan M."/>
            <person name="Sandor L."/>
            <person name="Kuo A."/>
            <person name="Lipzen A."/>
            <person name="Hainaut M."/>
            <person name="Drula E."/>
            <person name="Tsang A."/>
            <person name="Magnuson J.K."/>
            <person name="Henrissat B."/>
            <person name="Wiebenga A."/>
            <person name="Simmons B.A."/>
            <person name="Makela M.R."/>
            <person name="De vries R.P."/>
            <person name="Grigoriev I.V."/>
            <person name="Mortensen U.H."/>
            <person name="Baker S.E."/>
            <person name="Andersen M.R."/>
        </authorList>
    </citation>
    <scope>NUCLEOTIDE SEQUENCE [LARGE SCALE GENOMIC DNA]</scope>
    <source>
        <strain evidence="1 2">ATCC 13496</strain>
    </source>
</reference>
<organism evidence="1 2">
    <name type="scientific">Aspergillus niger ATCC 13496</name>
    <dbReference type="NCBI Taxonomy" id="1353008"/>
    <lineage>
        <taxon>Eukaryota</taxon>
        <taxon>Fungi</taxon>
        <taxon>Dikarya</taxon>
        <taxon>Ascomycota</taxon>
        <taxon>Pezizomycotina</taxon>
        <taxon>Eurotiomycetes</taxon>
        <taxon>Eurotiomycetidae</taxon>
        <taxon>Eurotiales</taxon>
        <taxon>Aspergillaceae</taxon>
        <taxon>Aspergillus</taxon>
        <taxon>Aspergillus subgen. Circumdati</taxon>
    </lineage>
</organism>
<dbReference type="AlphaFoldDB" id="A0A370BWW4"/>
<evidence type="ECO:0000313" key="2">
    <source>
        <dbReference type="Proteomes" id="UP000253845"/>
    </source>
</evidence>
<name>A0A370BWW4_ASPNG</name>
<dbReference type="Proteomes" id="UP000253845">
    <property type="component" value="Unassembled WGS sequence"/>
</dbReference>
<gene>
    <name evidence="1" type="ORF">M747DRAFT_44993</name>
</gene>
<sequence length="166" mass="18784">MYEKYRLTKSQDLRCLRKGKIEDQGLALDTSAYAGIKLRGGEGTQEKKIIKEKETDEKRARRCAKNRRWPCRMLAISAQQPRTSQVARQGRNTPLKWRENRVTDKVLSWCQFDDVRKNARPSKIPVPASASPFRLSAAVCDVSSIIEISSVNERDYTPGASTGQAL</sequence>
<dbReference type="VEuPathDB" id="FungiDB:M747DRAFT_44993"/>
<dbReference type="EMBL" id="KZ851916">
    <property type="protein sequence ID" value="RDH19987.1"/>
    <property type="molecule type" value="Genomic_DNA"/>
</dbReference>
<protein>
    <submittedName>
        <fullName evidence="1">Uncharacterized protein</fullName>
    </submittedName>
</protein>